<dbReference type="NCBIfam" id="TIGR02607">
    <property type="entry name" value="antidote_HigA"/>
    <property type="match status" value="1"/>
</dbReference>
<dbReference type="PANTHER" id="PTHR36924:SF1">
    <property type="entry name" value="ANTITOXIN HIGA-1"/>
    <property type="match status" value="1"/>
</dbReference>
<dbReference type="CDD" id="cd00093">
    <property type="entry name" value="HTH_XRE"/>
    <property type="match status" value="1"/>
</dbReference>
<dbReference type="InterPro" id="IPR013430">
    <property type="entry name" value="Toxin_antidote_HigA"/>
</dbReference>
<dbReference type="AlphaFoldDB" id="A0A7W8EAR8"/>
<dbReference type="EMBL" id="JACHIO010000007">
    <property type="protein sequence ID" value="MBB5063785.1"/>
    <property type="molecule type" value="Genomic_DNA"/>
</dbReference>
<keyword evidence="1" id="KW-0238">DNA-binding</keyword>
<protein>
    <submittedName>
        <fullName evidence="3">Addiction module HigA family antidote</fullName>
    </submittedName>
</protein>
<dbReference type="InterPro" id="IPR001387">
    <property type="entry name" value="Cro/C1-type_HTH"/>
</dbReference>
<gene>
    <name evidence="3" type="ORF">HDF15_002130</name>
</gene>
<dbReference type="InterPro" id="IPR010982">
    <property type="entry name" value="Lambda_DNA-bd_dom_sf"/>
</dbReference>
<accession>A0A7W8EAR8</accession>
<dbReference type="Proteomes" id="UP000584867">
    <property type="component" value="Unassembled WGS sequence"/>
</dbReference>
<dbReference type="SMART" id="SM00530">
    <property type="entry name" value="HTH_XRE"/>
    <property type="match status" value="1"/>
</dbReference>
<dbReference type="PROSITE" id="PS50943">
    <property type="entry name" value="HTH_CROC1"/>
    <property type="match status" value="1"/>
</dbReference>
<dbReference type="SUPFAM" id="SSF47413">
    <property type="entry name" value="lambda repressor-like DNA-binding domains"/>
    <property type="match status" value="1"/>
</dbReference>
<evidence type="ECO:0000259" key="2">
    <source>
        <dbReference type="PROSITE" id="PS50943"/>
    </source>
</evidence>
<name>A0A7W8EAR8_9BACT</name>
<organism evidence="3 4">
    <name type="scientific">Granulicella mallensis</name>
    <dbReference type="NCBI Taxonomy" id="940614"/>
    <lineage>
        <taxon>Bacteria</taxon>
        <taxon>Pseudomonadati</taxon>
        <taxon>Acidobacteriota</taxon>
        <taxon>Terriglobia</taxon>
        <taxon>Terriglobales</taxon>
        <taxon>Acidobacteriaceae</taxon>
        <taxon>Granulicella</taxon>
    </lineage>
</organism>
<evidence type="ECO:0000313" key="3">
    <source>
        <dbReference type="EMBL" id="MBB5063785.1"/>
    </source>
</evidence>
<dbReference type="Pfam" id="PF01381">
    <property type="entry name" value="HTH_3"/>
    <property type="match status" value="1"/>
</dbReference>
<dbReference type="PANTHER" id="PTHR36924">
    <property type="entry name" value="ANTITOXIN HIGA-1"/>
    <property type="match status" value="1"/>
</dbReference>
<sequence length="94" mass="10505">MPQPFAIHPGDILLTEFMEPLGLTAYRLAKDLHVSVPRMNDVVRGKRSISADTALRLGIYFGLPAQFWLNLQNDYDLRLAKSTALAKVQPRLAA</sequence>
<proteinExistence type="predicted"/>
<comment type="caution">
    <text evidence="3">The sequence shown here is derived from an EMBL/GenBank/DDBJ whole genome shotgun (WGS) entry which is preliminary data.</text>
</comment>
<reference evidence="3 4" key="1">
    <citation type="submission" date="2020-08" db="EMBL/GenBank/DDBJ databases">
        <title>Genomic Encyclopedia of Type Strains, Phase IV (KMG-V): Genome sequencing to study the core and pangenomes of soil and plant-associated prokaryotes.</title>
        <authorList>
            <person name="Whitman W."/>
        </authorList>
    </citation>
    <scope>NUCLEOTIDE SEQUENCE [LARGE SCALE GENOMIC DNA]</scope>
    <source>
        <strain evidence="3 4">X5P3</strain>
    </source>
</reference>
<dbReference type="GO" id="GO:0003677">
    <property type="term" value="F:DNA binding"/>
    <property type="evidence" value="ECO:0007669"/>
    <property type="project" value="UniProtKB-KW"/>
</dbReference>
<evidence type="ECO:0000256" key="1">
    <source>
        <dbReference type="ARBA" id="ARBA00023125"/>
    </source>
</evidence>
<dbReference type="RefSeq" id="WP_184255188.1">
    <property type="nucleotide sequence ID" value="NZ_JACHIO010000007.1"/>
</dbReference>
<dbReference type="Gene3D" id="1.10.260.40">
    <property type="entry name" value="lambda repressor-like DNA-binding domains"/>
    <property type="match status" value="1"/>
</dbReference>
<evidence type="ECO:0000313" key="4">
    <source>
        <dbReference type="Proteomes" id="UP000584867"/>
    </source>
</evidence>
<feature type="domain" description="HTH cro/C1-type" evidence="2">
    <location>
        <begin position="14"/>
        <end position="68"/>
    </location>
</feature>